<reference evidence="1 2" key="1">
    <citation type="submission" date="2020-04" db="EMBL/GenBank/DDBJ databases">
        <title>Salinimonas sp. HHU 13199.</title>
        <authorList>
            <person name="Cui X."/>
            <person name="Zhang D."/>
        </authorList>
    </citation>
    <scope>NUCLEOTIDE SEQUENCE [LARGE SCALE GENOMIC DNA]</scope>
    <source>
        <strain evidence="1 2">HHU 13199</strain>
    </source>
</reference>
<organism evidence="1 2">
    <name type="scientific">Salinimonas profundi</name>
    <dbReference type="NCBI Taxonomy" id="2729140"/>
    <lineage>
        <taxon>Bacteria</taxon>
        <taxon>Pseudomonadati</taxon>
        <taxon>Pseudomonadota</taxon>
        <taxon>Gammaproteobacteria</taxon>
        <taxon>Alteromonadales</taxon>
        <taxon>Alteromonadaceae</taxon>
        <taxon>Alteromonas/Salinimonas group</taxon>
        <taxon>Salinimonas</taxon>
    </lineage>
</organism>
<evidence type="ECO:0000313" key="1">
    <source>
        <dbReference type="EMBL" id="MBD3585476.1"/>
    </source>
</evidence>
<keyword evidence="2" id="KW-1185">Reference proteome</keyword>
<proteinExistence type="predicted"/>
<dbReference type="Proteomes" id="UP000624419">
    <property type="component" value="Unassembled WGS sequence"/>
</dbReference>
<protein>
    <submittedName>
        <fullName evidence="1">Uncharacterized protein</fullName>
    </submittedName>
</protein>
<gene>
    <name evidence="1" type="ORF">HHX48_07010</name>
</gene>
<name>A0ABR8LKK8_9ALTE</name>
<evidence type="ECO:0000313" key="2">
    <source>
        <dbReference type="Proteomes" id="UP000624419"/>
    </source>
</evidence>
<accession>A0ABR8LKK8</accession>
<sequence>METLKQEHLSKVTGGNSVKENAKIAVDTCGAGNVKSVSTSGFECK</sequence>
<dbReference type="EMBL" id="JABBXD010000002">
    <property type="protein sequence ID" value="MBD3585476.1"/>
    <property type="molecule type" value="Genomic_DNA"/>
</dbReference>
<comment type="caution">
    <text evidence="1">The sequence shown here is derived from an EMBL/GenBank/DDBJ whole genome shotgun (WGS) entry which is preliminary data.</text>
</comment>
<dbReference type="RefSeq" id="WP_191023538.1">
    <property type="nucleotide sequence ID" value="NZ_JABBXD010000002.1"/>
</dbReference>